<feature type="compositionally biased region" description="Basic and acidic residues" evidence="1">
    <location>
        <begin position="265"/>
        <end position="284"/>
    </location>
</feature>
<dbReference type="RefSeq" id="WP_258568694.1">
    <property type="nucleotide sequence ID" value="NZ_CP092900.1"/>
</dbReference>
<proteinExistence type="predicted"/>
<feature type="transmembrane region" description="Helical" evidence="2">
    <location>
        <begin position="204"/>
        <end position="225"/>
    </location>
</feature>
<name>A0ABY5DLB0_9GAMM</name>
<keyword evidence="4" id="KW-1185">Reference proteome</keyword>
<feature type="transmembrane region" description="Helical" evidence="2">
    <location>
        <begin position="95"/>
        <end position="115"/>
    </location>
</feature>
<organism evidence="3 4">
    <name type="scientific">Candidatus Comchoanobacter bicostacola</name>
    <dbReference type="NCBI Taxonomy" id="2919598"/>
    <lineage>
        <taxon>Bacteria</taxon>
        <taxon>Pseudomonadati</taxon>
        <taxon>Pseudomonadota</taxon>
        <taxon>Gammaproteobacteria</taxon>
        <taxon>Candidatus Comchoanobacterales</taxon>
        <taxon>Candidatus Comchoanobacteraceae</taxon>
        <taxon>Candidatus Comchoanobacter</taxon>
    </lineage>
</organism>
<evidence type="ECO:0000313" key="3">
    <source>
        <dbReference type="EMBL" id="UTC24905.1"/>
    </source>
</evidence>
<reference evidence="3 4" key="1">
    <citation type="journal article" date="2022" name="Nat. Microbiol.">
        <title>The microbiome of a bacterivorous marine choanoflagellate contains a resource-demanding obligate bacterial associate.</title>
        <authorList>
            <person name="Needham D.M."/>
            <person name="Poirier C."/>
            <person name="Bachy C."/>
            <person name="George E.E."/>
            <person name="Wilken S."/>
            <person name="Yung C.C.M."/>
            <person name="Limardo A.J."/>
            <person name="Morando M."/>
            <person name="Sudek L."/>
            <person name="Malmstrom R.R."/>
            <person name="Keeling P.J."/>
            <person name="Santoro A.E."/>
            <person name="Worden A.Z."/>
        </authorList>
    </citation>
    <scope>NUCLEOTIDE SEQUENCE [LARGE SCALE GENOMIC DNA]</scope>
    <source>
        <strain evidence="3 4">Comchoano-1</strain>
    </source>
</reference>
<evidence type="ECO:0000256" key="1">
    <source>
        <dbReference type="SAM" id="MobiDB-lite"/>
    </source>
</evidence>
<dbReference type="Proteomes" id="UP001055955">
    <property type="component" value="Chromosome"/>
</dbReference>
<feature type="transmembrane region" description="Helical" evidence="2">
    <location>
        <begin position="39"/>
        <end position="59"/>
    </location>
</feature>
<evidence type="ECO:0000313" key="4">
    <source>
        <dbReference type="Proteomes" id="UP001055955"/>
    </source>
</evidence>
<feature type="transmembrane region" description="Helical" evidence="2">
    <location>
        <begin position="173"/>
        <end position="192"/>
    </location>
</feature>
<sequence length="295" mass="32900">MDYSYITEKISKGFEHLIASSAIGFFLAQGFFKVMNIGLQALFIPTIASTQFMLLYALYLTSSLPGKVQNNLNQSTKLRMMTSIRHLWSKLKLTFANVMSFSKTICTFSMGYIILIYLKINLLLAAPSLGLFIFGYIWCCSLIGPNAADVIFNPFVMIISAAHTMMQQLFTGHVLLIFQIVSIFTIFALYFYKGEQAHSTKVYNAASITNLIVLLLNNLTFISVLTPKILPILGYLNCNIGRLGQSFTTMYTSGSVIQNALPEQQPDKGVDHVREPKGSRKTDTADNLPRTLTPP</sequence>
<gene>
    <name evidence="3" type="ORF">MMH89_01920</name>
</gene>
<evidence type="ECO:0000256" key="2">
    <source>
        <dbReference type="SAM" id="Phobius"/>
    </source>
</evidence>
<feature type="transmembrane region" description="Helical" evidence="2">
    <location>
        <begin position="13"/>
        <end position="32"/>
    </location>
</feature>
<dbReference type="EMBL" id="CP092900">
    <property type="protein sequence ID" value="UTC24905.1"/>
    <property type="molecule type" value="Genomic_DNA"/>
</dbReference>
<feature type="transmembrane region" description="Helical" evidence="2">
    <location>
        <begin position="122"/>
        <end position="144"/>
    </location>
</feature>
<keyword evidence="2" id="KW-1133">Transmembrane helix</keyword>
<keyword evidence="2" id="KW-0472">Membrane</keyword>
<protein>
    <submittedName>
        <fullName evidence="3">Uncharacterized protein</fullName>
    </submittedName>
</protein>
<feature type="region of interest" description="Disordered" evidence="1">
    <location>
        <begin position="263"/>
        <end position="295"/>
    </location>
</feature>
<accession>A0ABY5DLB0</accession>
<keyword evidence="2" id="KW-0812">Transmembrane</keyword>